<evidence type="ECO:0000256" key="9">
    <source>
        <dbReference type="ARBA" id="ARBA00023160"/>
    </source>
</evidence>
<dbReference type="GO" id="GO:0009922">
    <property type="term" value="F:fatty acid elongase activity"/>
    <property type="evidence" value="ECO:0007669"/>
    <property type="project" value="InterPro"/>
</dbReference>
<comment type="catalytic activity">
    <reaction evidence="10">
        <text>an acyl-CoA + malonyl-CoA + H(+) = a 3-oxoacyl-CoA + CO2 + CoA</text>
        <dbReference type="Rhea" id="RHEA:50252"/>
        <dbReference type="ChEBI" id="CHEBI:15378"/>
        <dbReference type="ChEBI" id="CHEBI:16526"/>
        <dbReference type="ChEBI" id="CHEBI:57287"/>
        <dbReference type="ChEBI" id="CHEBI:57384"/>
        <dbReference type="ChEBI" id="CHEBI:58342"/>
        <dbReference type="ChEBI" id="CHEBI:90726"/>
    </reaction>
    <physiologicalReaction direction="left-to-right" evidence="10">
        <dbReference type="Rhea" id="RHEA:50253"/>
    </physiologicalReaction>
</comment>
<dbReference type="GO" id="GO:0019367">
    <property type="term" value="P:fatty acid elongation, saturated fatty acid"/>
    <property type="evidence" value="ECO:0007669"/>
    <property type="project" value="TreeGrafter"/>
</dbReference>
<dbReference type="Pfam" id="PF01151">
    <property type="entry name" value="ELO"/>
    <property type="match status" value="1"/>
</dbReference>
<dbReference type="PROSITE" id="PS01188">
    <property type="entry name" value="ELO"/>
    <property type="match status" value="1"/>
</dbReference>
<feature type="transmembrane region" description="Helical" evidence="10">
    <location>
        <begin position="90"/>
        <end position="113"/>
    </location>
</feature>
<dbReference type="InterPro" id="IPR030457">
    <property type="entry name" value="ELO_CS"/>
</dbReference>
<dbReference type="AlphaFoldDB" id="A0A7S2N461"/>
<dbReference type="GO" id="GO:0034625">
    <property type="term" value="P:fatty acid elongation, monounsaturated fatty acid"/>
    <property type="evidence" value="ECO:0007669"/>
    <property type="project" value="TreeGrafter"/>
</dbReference>
<evidence type="ECO:0000313" key="11">
    <source>
        <dbReference type="EMBL" id="CAD9518535.1"/>
    </source>
</evidence>
<dbReference type="GO" id="GO:0042761">
    <property type="term" value="P:very long-chain fatty acid biosynthetic process"/>
    <property type="evidence" value="ECO:0007669"/>
    <property type="project" value="TreeGrafter"/>
</dbReference>
<evidence type="ECO:0000256" key="7">
    <source>
        <dbReference type="ARBA" id="ARBA00023098"/>
    </source>
</evidence>
<evidence type="ECO:0000256" key="4">
    <source>
        <dbReference type="ARBA" id="ARBA00022692"/>
    </source>
</evidence>
<dbReference type="EMBL" id="HBGU01062049">
    <property type="protein sequence ID" value="CAD9518535.1"/>
    <property type="molecule type" value="Transcribed_RNA"/>
</dbReference>
<comment type="similarity">
    <text evidence="10">Belongs to the ELO family.</text>
</comment>
<protein>
    <recommendedName>
        <fullName evidence="10">Elongation of fatty acids protein</fullName>
        <ecNumber evidence="10">2.3.1.-</ecNumber>
    </recommendedName>
</protein>
<feature type="transmembrane region" description="Helical" evidence="10">
    <location>
        <begin position="160"/>
        <end position="177"/>
    </location>
</feature>
<evidence type="ECO:0000256" key="5">
    <source>
        <dbReference type="ARBA" id="ARBA00022832"/>
    </source>
</evidence>
<feature type="transmembrane region" description="Helical" evidence="10">
    <location>
        <begin position="57"/>
        <end position="78"/>
    </location>
</feature>
<feature type="transmembrane region" description="Helical" evidence="10">
    <location>
        <begin position="253"/>
        <end position="272"/>
    </location>
</feature>
<evidence type="ECO:0000256" key="1">
    <source>
        <dbReference type="ARBA" id="ARBA00004141"/>
    </source>
</evidence>
<reference evidence="11" key="1">
    <citation type="submission" date="2021-01" db="EMBL/GenBank/DDBJ databases">
        <authorList>
            <person name="Corre E."/>
            <person name="Pelletier E."/>
            <person name="Niang G."/>
            <person name="Scheremetjew M."/>
            <person name="Finn R."/>
            <person name="Kale V."/>
            <person name="Holt S."/>
            <person name="Cochrane G."/>
            <person name="Meng A."/>
            <person name="Brown T."/>
            <person name="Cohen L."/>
        </authorList>
    </citation>
    <scope>NUCLEOTIDE SEQUENCE</scope>
    <source>
        <strain evidence="11">UTEX LB 985</strain>
    </source>
</reference>
<keyword evidence="7 10" id="KW-0443">Lipid metabolism</keyword>
<evidence type="ECO:0000256" key="8">
    <source>
        <dbReference type="ARBA" id="ARBA00023136"/>
    </source>
</evidence>
<keyword evidence="9 10" id="KW-0275">Fatty acid biosynthesis</keyword>
<keyword evidence="8 10" id="KW-0472">Membrane</keyword>
<dbReference type="GO" id="GO:0030148">
    <property type="term" value="P:sphingolipid biosynthetic process"/>
    <property type="evidence" value="ECO:0007669"/>
    <property type="project" value="TreeGrafter"/>
</dbReference>
<gene>
    <name evidence="11" type="ORF">CBRE1094_LOCUS33806</name>
</gene>
<dbReference type="InterPro" id="IPR002076">
    <property type="entry name" value="ELO_fam"/>
</dbReference>
<dbReference type="PANTHER" id="PTHR11157">
    <property type="entry name" value="FATTY ACID ACYL TRANSFERASE-RELATED"/>
    <property type="match status" value="1"/>
</dbReference>
<keyword evidence="4 10" id="KW-0812">Transmembrane</keyword>
<dbReference type="PANTHER" id="PTHR11157:SF140">
    <property type="entry name" value="ELONGATION OF FATTY ACIDS PROTEIN"/>
    <property type="match status" value="1"/>
</dbReference>
<evidence type="ECO:0000256" key="10">
    <source>
        <dbReference type="RuleBase" id="RU361115"/>
    </source>
</evidence>
<dbReference type="GO" id="GO:0034626">
    <property type="term" value="P:fatty acid elongation, polyunsaturated fatty acid"/>
    <property type="evidence" value="ECO:0007669"/>
    <property type="project" value="TreeGrafter"/>
</dbReference>
<dbReference type="GO" id="GO:0005789">
    <property type="term" value="C:endoplasmic reticulum membrane"/>
    <property type="evidence" value="ECO:0007669"/>
    <property type="project" value="TreeGrafter"/>
</dbReference>
<keyword evidence="3 10" id="KW-0808">Transferase</keyword>
<evidence type="ECO:0000256" key="3">
    <source>
        <dbReference type="ARBA" id="ARBA00022679"/>
    </source>
</evidence>
<dbReference type="EC" id="2.3.1.-" evidence="10"/>
<keyword evidence="2 10" id="KW-0444">Lipid biosynthesis</keyword>
<evidence type="ECO:0000256" key="6">
    <source>
        <dbReference type="ARBA" id="ARBA00022989"/>
    </source>
</evidence>
<accession>A0A7S2N461</accession>
<organism evidence="11">
    <name type="scientific">Haptolina brevifila</name>
    <dbReference type="NCBI Taxonomy" id="156173"/>
    <lineage>
        <taxon>Eukaryota</taxon>
        <taxon>Haptista</taxon>
        <taxon>Haptophyta</taxon>
        <taxon>Prymnesiophyceae</taxon>
        <taxon>Prymnesiales</taxon>
        <taxon>Prymnesiaceae</taxon>
        <taxon>Haptolina</taxon>
    </lineage>
</organism>
<keyword evidence="5 10" id="KW-0276">Fatty acid metabolism</keyword>
<sequence>MNMSTSSPLSKHASEVFEAWADLTSPIGHAIVDWMIDGTKVKTAPTKGWLLVDFPSAAAVLLGYLTFVAIGTVVMRLLPGSGVKFPATSFAYNIIQVALCSYMCIEAALLAQRNKYSLVCNRMLTTDPPLAKLLWMFYLSKVLDFADTFFIVMGKKWRQLSFLHVYHHTTIFGFYWLNSNVNYDGDVYLTIILNGAIHMMMYAYYFLSIHTRDIWWKKYLTSAQLVQFTCMVTQAGVLLSGGKQCSDSPPRVTAIYSVYIASLFALFMHFFIQSYTSKPAKKELKAKDL</sequence>
<proteinExistence type="inferred from homology"/>
<name>A0A7S2N461_9EUKA</name>
<evidence type="ECO:0000256" key="2">
    <source>
        <dbReference type="ARBA" id="ARBA00022516"/>
    </source>
</evidence>
<keyword evidence="6 10" id="KW-1133">Transmembrane helix</keyword>
<feature type="transmembrane region" description="Helical" evidence="10">
    <location>
        <begin position="189"/>
        <end position="207"/>
    </location>
</feature>
<comment type="subcellular location">
    <subcellularLocation>
        <location evidence="1">Membrane</location>
        <topology evidence="1">Multi-pass membrane protein</topology>
    </subcellularLocation>
</comment>